<evidence type="ECO:0000256" key="1">
    <source>
        <dbReference type="SAM" id="MobiDB-lite"/>
    </source>
</evidence>
<gene>
    <name evidence="2" type="ORF">E2C01_093621</name>
</gene>
<protein>
    <submittedName>
        <fullName evidence="2">Uncharacterized protein</fullName>
    </submittedName>
</protein>
<dbReference type="Proteomes" id="UP000324222">
    <property type="component" value="Unassembled WGS sequence"/>
</dbReference>
<sequence>MNETRESRRVEEERKKQQVLKSPHPYQINSSPSSEYSEALCSLAYNAAQFINSGLTPRTPLSLLASTLCADGEDGASAENESNRVKQIRVRDATKDSQPAWRLRANHPMESWCEFQWKRT</sequence>
<accession>A0A5B7JN73</accession>
<dbReference type="AlphaFoldDB" id="A0A5B7JN73"/>
<feature type="region of interest" description="Disordered" evidence="1">
    <location>
        <begin position="1"/>
        <end position="33"/>
    </location>
</feature>
<proteinExistence type="predicted"/>
<name>A0A5B7JN73_PORTR</name>
<comment type="caution">
    <text evidence="2">The sequence shown here is derived from an EMBL/GenBank/DDBJ whole genome shotgun (WGS) entry which is preliminary data.</text>
</comment>
<evidence type="ECO:0000313" key="3">
    <source>
        <dbReference type="Proteomes" id="UP000324222"/>
    </source>
</evidence>
<dbReference type="EMBL" id="VSRR010113322">
    <property type="protein sequence ID" value="MPC98260.1"/>
    <property type="molecule type" value="Genomic_DNA"/>
</dbReference>
<reference evidence="2 3" key="1">
    <citation type="submission" date="2019-05" db="EMBL/GenBank/DDBJ databases">
        <title>Another draft genome of Portunus trituberculatus and its Hox gene families provides insights of decapod evolution.</title>
        <authorList>
            <person name="Jeong J.-H."/>
            <person name="Song I."/>
            <person name="Kim S."/>
            <person name="Choi T."/>
            <person name="Kim D."/>
            <person name="Ryu S."/>
            <person name="Kim W."/>
        </authorList>
    </citation>
    <scope>NUCLEOTIDE SEQUENCE [LARGE SCALE GENOMIC DNA]</scope>
    <source>
        <tissue evidence="2">Muscle</tissue>
    </source>
</reference>
<organism evidence="2 3">
    <name type="scientific">Portunus trituberculatus</name>
    <name type="common">Swimming crab</name>
    <name type="synonym">Neptunus trituberculatus</name>
    <dbReference type="NCBI Taxonomy" id="210409"/>
    <lineage>
        <taxon>Eukaryota</taxon>
        <taxon>Metazoa</taxon>
        <taxon>Ecdysozoa</taxon>
        <taxon>Arthropoda</taxon>
        <taxon>Crustacea</taxon>
        <taxon>Multicrustacea</taxon>
        <taxon>Malacostraca</taxon>
        <taxon>Eumalacostraca</taxon>
        <taxon>Eucarida</taxon>
        <taxon>Decapoda</taxon>
        <taxon>Pleocyemata</taxon>
        <taxon>Brachyura</taxon>
        <taxon>Eubrachyura</taxon>
        <taxon>Portunoidea</taxon>
        <taxon>Portunidae</taxon>
        <taxon>Portuninae</taxon>
        <taxon>Portunus</taxon>
    </lineage>
</organism>
<feature type="compositionally biased region" description="Basic and acidic residues" evidence="1">
    <location>
        <begin position="1"/>
        <end position="16"/>
    </location>
</feature>
<keyword evidence="3" id="KW-1185">Reference proteome</keyword>
<evidence type="ECO:0000313" key="2">
    <source>
        <dbReference type="EMBL" id="MPC98260.1"/>
    </source>
</evidence>